<protein>
    <submittedName>
        <fullName evidence="1">Uncharacterized protein</fullName>
    </submittedName>
</protein>
<evidence type="ECO:0000313" key="2">
    <source>
        <dbReference type="Proteomes" id="UP001282336"/>
    </source>
</evidence>
<organism evidence="1 2">
    <name type="scientific">Scandinavium lactucae</name>
    <dbReference type="NCBI Taxonomy" id="3095028"/>
    <lineage>
        <taxon>Bacteria</taxon>
        <taxon>Pseudomonadati</taxon>
        <taxon>Pseudomonadota</taxon>
        <taxon>Gammaproteobacteria</taxon>
        <taxon>Enterobacterales</taxon>
        <taxon>Enterobacteriaceae</taxon>
        <taxon>Scandinavium</taxon>
    </lineage>
</organism>
<dbReference type="AlphaFoldDB" id="A0AAJ2S5B3"/>
<proteinExistence type="predicted"/>
<dbReference type="EMBL" id="JAWXRC010000025">
    <property type="protein sequence ID" value="MDX6032214.1"/>
    <property type="molecule type" value="Genomic_DNA"/>
</dbReference>
<dbReference type="RefSeq" id="WP_319628733.1">
    <property type="nucleotide sequence ID" value="NZ_JAWXRB010000030.1"/>
</dbReference>
<dbReference type="Proteomes" id="UP001282336">
    <property type="component" value="Unassembled WGS sequence"/>
</dbReference>
<gene>
    <name evidence="1" type="ORF">SIL20_11920</name>
</gene>
<name>A0AAJ2S5B3_9ENTR</name>
<evidence type="ECO:0000313" key="1">
    <source>
        <dbReference type="EMBL" id="MDX6032214.1"/>
    </source>
</evidence>
<reference evidence="1" key="1">
    <citation type="submission" date="2023-11" db="EMBL/GenBank/DDBJ databases">
        <title>Scandinavium wanjuensis sp. nov., isolated from lettuce South Korea.</title>
        <authorList>
            <person name="Park J."/>
            <person name="Park S."/>
            <person name="Oh K.K."/>
            <person name="Cho G.S."/>
            <person name="Franz C.M.A.P."/>
        </authorList>
    </citation>
    <scope>NUCLEOTIDE SEQUENCE</scope>
    <source>
        <strain evidence="1">V105_12</strain>
    </source>
</reference>
<sequence>MPVDRHYDAKASGRRATEKKFTVDFFFVVSETLPKGEVRAKNPATAIVFWTLAVFFA</sequence>
<comment type="caution">
    <text evidence="1">The sequence shown here is derived from an EMBL/GenBank/DDBJ whole genome shotgun (WGS) entry which is preliminary data.</text>
</comment>
<accession>A0AAJ2S5B3</accession>